<proteinExistence type="predicted"/>
<evidence type="ECO:0000313" key="2">
    <source>
        <dbReference type="EMBL" id="KIJ08397.1"/>
    </source>
</evidence>
<dbReference type="Proteomes" id="UP000053647">
    <property type="component" value="Unassembled WGS sequence"/>
</dbReference>
<evidence type="ECO:0000256" key="1">
    <source>
        <dbReference type="SAM" id="MobiDB-lite"/>
    </source>
</evidence>
<reference evidence="3" key="2">
    <citation type="submission" date="2015-01" db="EMBL/GenBank/DDBJ databases">
        <title>Evolutionary Origins and Diversification of the Mycorrhizal Mutualists.</title>
        <authorList>
            <consortium name="DOE Joint Genome Institute"/>
            <consortium name="Mycorrhizal Genomics Consortium"/>
            <person name="Kohler A."/>
            <person name="Kuo A."/>
            <person name="Nagy L.G."/>
            <person name="Floudas D."/>
            <person name="Copeland A."/>
            <person name="Barry K.W."/>
            <person name="Cichocki N."/>
            <person name="Veneault-Fourrey C."/>
            <person name="LaButti K."/>
            <person name="Lindquist E.A."/>
            <person name="Lipzen A."/>
            <person name="Lundell T."/>
            <person name="Morin E."/>
            <person name="Murat C."/>
            <person name="Riley R."/>
            <person name="Ohm R."/>
            <person name="Sun H."/>
            <person name="Tunlid A."/>
            <person name="Henrissat B."/>
            <person name="Grigoriev I.V."/>
            <person name="Hibbett D.S."/>
            <person name="Martin F."/>
        </authorList>
    </citation>
    <scope>NUCLEOTIDE SEQUENCE [LARGE SCALE GENOMIC DNA]</scope>
    <source>
        <strain evidence="3">ATCC 200175</strain>
    </source>
</reference>
<gene>
    <name evidence="2" type="ORF">PAXINDRAFT_172942</name>
</gene>
<dbReference type="HOGENOM" id="CLU_030971_0_0_1"/>
<dbReference type="OrthoDB" id="3224257at2759"/>
<accession>A0A0C9TKQ0</accession>
<reference evidence="2 3" key="1">
    <citation type="submission" date="2014-06" db="EMBL/GenBank/DDBJ databases">
        <authorList>
            <consortium name="DOE Joint Genome Institute"/>
            <person name="Kuo A."/>
            <person name="Kohler A."/>
            <person name="Nagy L.G."/>
            <person name="Floudas D."/>
            <person name="Copeland A."/>
            <person name="Barry K.W."/>
            <person name="Cichocki N."/>
            <person name="Veneault-Fourrey C."/>
            <person name="LaButti K."/>
            <person name="Lindquist E.A."/>
            <person name="Lipzen A."/>
            <person name="Lundell T."/>
            <person name="Morin E."/>
            <person name="Murat C."/>
            <person name="Sun H."/>
            <person name="Tunlid A."/>
            <person name="Henrissat B."/>
            <person name="Grigoriev I.V."/>
            <person name="Hibbett D.S."/>
            <person name="Martin F."/>
            <person name="Nordberg H.P."/>
            <person name="Cantor M.N."/>
            <person name="Hua S.X."/>
        </authorList>
    </citation>
    <scope>NUCLEOTIDE SEQUENCE [LARGE SCALE GENOMIC DNA]</scope>
    <source>
        <strain evidence="2 3">ATCC 200175</strain>
    </source>
</reference>
<sequence>MDAESETALETRAKRRAWSAGIKISAPYISKTHSSSAFLSRRRVWDGSVPMLGSLTSPPGLAFSPQKTTRALGPIVPTGVSLGVPVRTSPLAMYVWGADDVQKSTPSKYGTLSPIRRMETMSGNRPPRATFPESPTKLFPVCEEEGDDLFESVQADAISFPQAEPVLASAKKSNGDIKIGAIDGPENNEDDPFYFSPLGPRTRTISMYAIPPASAVDSPVLPMFRSCMPPPSYRAAVGEGHSTAAGNEEVKLDPSALLCQPLSGLCISSPPPRSLSPRPPITSNPPFVPRPRSVSLPAPKSGSMNKGHCSHRHKDERYEDLSQAYAAPPPDGPLIVSASPAPHEGYPTYAHVHSPIPATGKGVSTNALGGKGREVIFEQGGSEFTLGLEVALGRAEEGRVVW</sequence>
<keyword evidence="3" id="KW-1185">Reference proteome</keyword>
<feature type="region of interest" description="Disordered" evidence="1">
    <location>
        <begin position="270"/>
        <end position="312"/>
    </location>
</feature>
<dbReference type="AlphaFoldDB" id="A0A0C9TKQ0"/>
<feature type="compositionally biased region" description="Pro residues" evidence="1">
    <location>
        <begin position="270"/>
        <end position="289"/>
    </location>
</feature>
<name>A0A0C9TKQ0_PAXIN</name>
<dbReference type="EMBL" id="KN819632">
    <property type="protein sequence ID" value="KIJ08397.1"/>
    <property type="molecule type" value="Genomic_DNA"/>
</dbReference>
<organism evidence="2 3">
    <name type="scientific">Paxillus involutus ATCC 200175</name>
    <dbReference type="NCBI Taxonomy" id="664439"/>
    <lineage>
        <taxon>Eukaryota</taxon>
        <taxon>Fungi</taxon>
        <taxon>Dikarya</taxon>
        <taxon>Basidiomycota</taxon>
        <taxon>Agaricomycotina</taxon>
        <taxon>Agaricomycetes</taxon>
        <taxon>Agaricomycetidae</taxon>
        <taxon>Boletales</taxon>
        <taxon>Paxilineae</taxon>
        <taxon>Paxillaceae</taxon>
        <taxon>Paxillus</taxon>
    </lineage>
</organism>
<protein>
    <submittedName>
        <fullName evidence="2">Uncharacterized protein</fullName>
    </submittedName>
</protein>
<evidence type="ECO:0000313" key="3">
    <source>
        <dbReference type="Proteomes" id="UP000053647"/>
    </source>
</evidence>